<sequence>MVLQPWEQGMSLRRQKHLQVPVWIRIRHLPMEYWTEDGLSAVASGIGTQLYTDKITKNCLRLDFARVCVMLHYHSKLPKHLIVLSPILSEGKEIPIKVDIEYEWLPLRCIHCCSLGHTVAACPETRVSKQRTPVAVYVQKCQSTGGEKSGGQDDEVAARCGQVEVSGDPCPSRQGDIAGGNVANFSATHRRNINSPPESSMPNSAHLTSKGKEIIVYNPFAPGRFSSMITIAVWNVRGLNSIAHRHAVGQLVRDRGVQFLGILETRVRRGSVQAVRAGLLPTWSWFDDYSGPGGRIWLAWDAVEVSVEVLMVAAQFVHCRLVNKRMFSTSLISVVYGECDPVRRRLLWGELQTISAAIVDVPWCVLGDFNIVVDASESRGRTAEVTHAMAEFREFISEAALVHLPFTGVPLHLAQLQCRQPKSVAAIGQSSGAQRRPKGGIFRFDNFLASQPGFLHSVRQVWSHSIYGTKMYEVTRKLKALKLVFRAQRKVKGDLTNNVCLAKEFLEKAQAPFDTFKEDVLLQLVQWCRTVYCRAVVMEDSMLRQRAKLRWFKHGDRCSKVVAEFISYYEALLGGARHQRALNLEFLQPHLKHTLSVEEAAALILPISSREIKEAFFDISEDSAPGPDGFTSAFFKAAWSEIGDDVCAAVTEFFVSGRLLKQINATVLVLIPKVQLPTRVSEFHPISCCNVLYKAISKILVRRMQQVLHRLIDYSQNAFVPGRCIADNILLAQELLSGSRGIRQGDPSSPYRFVLVMELFHILLQLRDILSVRLVKEVLEEFAALSGLRVNPSKSTIILSKAVQKDRQDILNLVGFQEGSLPIKYLGEPLTASWLTVADCKPILDKVSSRLAGWAHLNLSLAGRAQLLKSVLGLLHMYWSSVFLLPKSIIKVLEQQMRSFLWKGSSGLGLVKVSWEQVSWVLRYRLRNQPIWTVNATSASWSWRKLVKASNLLKEGLDYRVGDGYKFRVWMDLWHPSSPLIHKFPRGSTITGLPADSRLMTVIHQGQWCWPSAADFDIQRIMAELPAMHPQQPDEIL</sequence>
<evidence type="ECO:0008006" key="2">
    <source>
        <dbReference type="Google" id="ProtNLM"/>
    </source>
</evidence>
<dbReference type="InterPro" id="IPR036691">
    <property type="entry name" value="Endo/exonu/phosph_ase_sf"/>
</dbReference>
<reference evidence="1" key="2">
    <citation type="journal article" date="2024" name="Plant">
        <title>Genomic evolution and insights into agronomic trait innovations of Sesamum species.</title>
        <authorList>
            <person name="Miao H."/>
            <person name="Wang L."/>
            <person name="Qu L."/>
            <person name="Liu H."/>
            <person name="Sun Y."/>
            <person name="Le M."/>
            <person name="Wang Q."/>
            <person name="Wei S."/>
            <person name="Zheng Y."/>
            <person name="Lin W."/>
            <person name="Duan Y."/>
            <person name="Cao H."/>
            <person name="Xiong S."/>
            <person name="Wang X."/>
            <person name="Wei L."/>
            <person name="Li C."/>
            <person name="Ma Q."/>
            <person name="Ju M."/>
            <person name="Zhao R."/>
            <person name="Li G."/>
            <person name="Mu C."/>
            <person name="Tian Q."/>
            <person name="Mei H."/>
            <person name="Zhang T."/>
            <person name="Gao T."/>
            <person name="Zhang H."/>
        </authorList>
    </citation>
    <scope>NUCLEOTIDE SEQUENCE</scope>
    <source>
        <strain evidence="1">KEN1</strain>
    </source>
</reference>
<protein>
    <recommendedName>
        <fullName evidence="2">Reverse transcriptase domain-containing protein</fullName>
    </recommendedName>
</protein>
<dbReference type="SUPFAM" id="SSF56219">
    <property type="entry name" value="DNase I-like"/>
    <property type="match status" value="1"/>
</dbReference>
<name>A0AAW2TDC7_9LAMI</name>
<reference evidence="1" key="1">
    <citation type="submission" date="2020-06" db="EMBL/GenBank/DDBJ databases">
        <authorList>
            <person name="Li T."/>
            <person name="Hu X."/>
            <person name="Zhang T."/>
            <person name="Song X."/>
            <person name="Zhang H."/>
            <person name="Dai N."/>
            <person name="Sheng W."/>
            <person name="Hou X."/>
            <person name="Wei L."/>
        </authorList>
    </citation>
    <scope>NUCLEOTIDE SEQUENCE</scope>
    <source>
        <strain evidence="1">KEN1</strain>
        <tissue evidence="1">Leaf</tissue>
    </source>
</reference>
<evidence type="ECO:0000313" key="1">
    <source>
        <dbReference type="EMBL" id="KAL0402138.1"/>
    </source>
</evidence>
<comment type="caution">
    <text evidence="1">The sequence shown here is derived from an EMBL/GenBank/DDBJ whole genome shotgun (WGS) entry which is preliminary data.</text>
</comment>
<dbReference type="SUPFAM" id="SSF56672">
    <property type="entry name" value="DNA/RNA polymerases"/>
    <property type="match status" value="1"/>
</dbReference>
<dbReference type="CDD" id="cd01650">
    <property type="entry name" value="RT_nLTR_like"/>
    <property type="match status" value="1"/>
</dbReference>
<accession>A0AAW2TDC7</accession>
<dbReference type="EMBL" id="JACGWN010000015">
    <property type="protein sequence ID" value="KAL0402138.1"/>
    <property type="molecule type" value="Genomic_DNA"/>
</dbReference>
<dbReference type="PANTHER" id="PTHR33116:SF78">
    <property type="entry name" value="OS12G0587133 PROTEIN"/>
    <property type="match status" value="1"/>
</dbReference>
<dbReference type="PANTHER" id="PTHR33116">
    <property type="entry name" value="REVERSE TRANSCRIPTASE ZINC-BINDING DOMAIN-CONTAINING PROTEIN-RELATED-RELATED"/>
    <property type="match status" value="1"/>
</dbReference>
<dbReference type="InterPro" id="IPR043502">
    <property type="entry name" value="DNA/RNA_pol_sf"/>
</dbReference>
<organism evidence="1">
    <name type="scientific">Sesamum latifolium</name>
    <dbReference type="NCBI Taxonomy" id="2727402"/>
    <lineage>
        <taxon>Eukaryota</taxon>
        <taxon>Viridiplantae</taxon>
        <taxon>Streptophyta</taxon>
        <taxon>Embryophyta</taxon>
        <taxon>Tracheophyta</taxon>
        <taxon>Spermatophyta</taxon>
        <taxon>Magnoliopsida</taxon>
        <taxon>eudicotyledons</taxon>
        <taxon>Gunneridae</taxon>
        <taxon>Pentapetalae</taxon>
        <taxon>asterids</taxon>
        <taxon>lamiids</taxon>
        <taxon>Lamiales</taxon>
        <taxon>Pedaliaceae</taxon>
        <taxon>Sesamum</taxon>
    </lineage>
</organism>
<dbReference type="Gene3D" id="3.60.10.10">
    <property type="entry name" value="Endonuclease/exonuclease/phosphatase"/>
    <property type="match status" value="1"/>
</dbReference>
<proteinExistence type="predicted"/>
<gene>
    <name evidence="1" type="ORF">Slati_4243700</name>
</gene>
<dbReference type="AlphaFoldDB" id="A0AAW2TDC7"/>